<keyword evidence="6" id="KW-1185">Reference proteome</keyword>
<dbReference type="RefSeq" id="WP_220340577.1">
    <property type="nucleotide sequence ID" value="NZ_JAEUAX010000015.1"/>
</dbReference>
<keyword evidence="2" id="KW-0328">Glycosyltransferase</keyword>
<reference evidence="5 6" key="1">
    <citation type="journal article" date="2021" name="MBio">
        <title>Poor Competitiveness of Bradyrhizobium in Pigeon Pea Root Colonization in Indian Soils.</title>
        <authorList>
            <person name="Chalasani D."/>
            <person name="Basu A."/>
            <person name="Pullabhotla S.V.S.R.N."/>
            <person name="Jorrin B."/>
            <person name="Neal A.L."/>
            <person name="Poole P.S."/>
            <person name="Podile A.R."/>
            <person name="Tkacz A."/>
        </authorList>
    </citation>
    <scope>NUCLEOTIDE SEQUENCE [LARGE SCALE GENOMIC DNA]</scope>
    <source>
        <strain evidence="5 6">HU12</strain>
    </source>
</reference>
<dbReference type="Proteomes" id="UP000777440">
    <property type="component" value="Unassembled WGS sequence"/>
</dbReference>
<evidence type="ECO:0000259" key="4">
    <source>
        <dbReference type="Pfam" id="PF13439"/>
    </source>
</evidence>
<dbReference type="Gene3D" id="3.40.50.2000">
    <property type="entry name" value="Glycogen Phosphorylase B"/>
    <property type="match status" value="2"/>
</dbReference>
<sequence>MSDQHVVDNPPKSLSRLAKRGLEIRLCEDLGPHKKYFAALDLDRVREGAALVTADDDTFYPRGWLLALAVNAARYPGHVVAHRAYRVSFDEDGLAPYATWPHARQLDTGPQVFPTGMGGVLYPAVATDKLRAAGRGFTTQAPRADDVWIHSVTSRAGIPGLKIGADGDAGAFLPVRAAGEPALAVENVQHSGNDSQIRACYSPADVSMLRAETASVDPHLLVAVLAESKGTGGAEKFITRLASSVHAEGVASILVGEIAGWRGALEVPAHLGPKWQTLNLPHGFARLPLQRHRVRRILASVRPDVVHCHFKREQVGFTGAAARIAPVVWTEHGRFPRRVFGAALRPLYHRASRNVAAVASVSKIVDEDLRALVKNEQRLVIENGIDLSHFRTPTVKERSAARRRIGVSDQFAVAVVGRLDESKRPALAMEASVRADASVIVAGTGPLGRELRERFDAPRTHFLGQVDDPRDVYWAADALIFASDGDGEGAPTVILEAAACGLPIVATTDSGFADWATELGGVGASATVDAIANALVALLRANRPVDRATPAGDSEQLLDISGWAKKYSGLYRRVAERGSSV</sequence>
<dbReference type="CDD" id="cd03801">
    <property type="entry name" value="GT4_PimA-like"/>
    <property type="match status" value="1"/>
</dbReference>
<dbReference type="InterPro" id="IPR028098">
    <property type="entry name" value="Glyco_trans_4-like_N"/>
</dbReference>
<protein>
    <recommendedName>
        <fullName evidence="1">D-inositol 3-phosphate glycosyltransferase</fullName>
    </recommendedName>
</protein>
<name>A0ABS7I5T8_9MICO</name>
<dbReference type="Pfam" id="PF13692">
    <property type="entry name" value="Glyco_trans_1_4"/>
    <property type="match status" value="1"/>
</dbReference>
<accession>A0ABS7I5T8</accession>
<dbReference type="SUPFAM" id="SSF53448">
    <property type="entry name" value="Nucleotide-diphospho-sugar transferases"/>
    <property type="match status" value="1"/>
</dbReference>
<comment type="caution">
    <text evidence="5">The sequence shown here is derived from an EMBL/GenBank/DDBJ whole genome shotgun (WGS) entry which is preliminary data.</text>
</comment>
<dbReference type="PANTHER" id="PTHR45947:SF3">
    <property type="entry name" value="SULFOQUINOVOSYL TRANSFERASE SQD2"/>
    <property type="match status" value="1"/>
</dbReference>
<evidence type="ECO:0000313" key="5">
    <source>
        <dbReference type="EMBL" id="MBW9111734.1"/>
    </source>
</evidence>
<dbReference type="InterPro" id="IPR050194">
    <property type="entry name" value="Glycosyltransferase_grp1"/>
</dbReference>
<gene>
    <name evidence="5" type="ORF">JNB61_18340</name>
</gene>
<dbReference type="InterPro" id="IPR029044">
    <property type="entry name" value="Nucleotide-diphossugar_trans"/>
</dbReference>
<dbReference type="Pfam" id="PF13439">
    <property type="entry name" value="Glyco_transf_4"/>
    <property type="match status" value="1"/>
</dbReference>
<evidence type="ECO:0000256" key="3">
    <source>
        <dbReference type="ARBA" id="ARBA00022679"/>
    </source>
</evidence>
<evidence type="ECO:0000256" key="2">
    <source>
        <dbReference type="ARBA" id="ARBA00022676"/>
    </source>
</evidence>
<dbReference type="EMBL" id="JAEUAX010000015">
    <property type="protein sequence ID" value="MBW9111734.1"/>
    <property type="molecule type" value="Genomic_DNA"/>
</dbReference>
<organism evidence="5 6">
    <name type="scientific">Microbacterium ureisolvens</name>
    <dbReference type="NCBI Taxonomy" id="2781186"/>
    <lineage>
        <taxon>Bacteria</taxon>
        <taxon>Bacillati</taxon>
        <taxon>Actinomycetota</taxon>
        <taxon>Actinomycetes</taxon>
        <taxon>Micrococcales</taxon>
        <taxon>Microbacteriaceae</taxon>
        <taxon>Microbacterium</taxon>
    </lineage>
</organism>
<dbReference type="PANTHER" id="PTHR45947">
    <property type="entry name" value="SULFOQUINOVOSYL TRANSFERASE SQD2"/>
    <property type="match status" value="1"/>
</dbReference>
<evidence type="ECO:0000256" key="1">
    <source>
        <dbReference type="ARBA" id="ARBA00021292"/>
    </source>
</evidence>
<proteinExistence type="predicted"/>
<feature type="domain" description="Glycosyltransferase subfamily 4-like N-terminal" evidence="4">
    <location>
        <begin position="232"/>
        <end position="388"/>
    </location>
</feature>
<keyword evidence="3" id="KW-0808">Transferase</keyword>
<evidence type="ECO:0000313" key="6">
    <source>
        <dbReference type="Proteomes" id="UP000777440"/>
    </source>
</evidence>
<dbReference type="SUPFAM" id="SSF53756">
    <property type="entry name" value="UDP-Glycosyltransferase/glycogen phosphorylase"/>
    <property type="match status" value="1"/>
</dbReference>